<keyword evidence="1" id="KW-1133">Transmembrane helix</keyword>
<evidence type="ECO:0000259" key="2">
    <source>
        <dbReference type="Pfam" id="PF14317"/>
    </source>
</evidence>
<protein>
    <recommendedName>
        <fullName evidence="2">YcxB-like C-terminal domain-containing protein</fullName>
    </recommendedName>
</protein>
<dbReference type="InterPro" id="IPR025588">
    <property type="entry name" value="YcxB-like_C"/>
</dbReference>
<sequence length="190" mass="21964">MVSSITKREYYLPYNLNVFLILKTLFDLIYTMNFSVTSRMNTPDYTRVMFIGLYKKPVFILFSIFGLYLLTTVALDYFGVINYYATQPLLELISGVFLVFAPTLIVIMAVSQFKSNPNFQNDIAYSFSDDGIVIQGTTFKSEISWAHIIKQKEISGFLILYHTKKFGNFIDKSKLSNDQLLFIKTKIIKK</sequence>
<feature type="transmembrane region" description="Helical" evidence="1">
    <location>
        <begin position="58"/>
        <end position="80"/>
    </location>
</feature>
<dbReference type="KEGG" id="muc:MuYL_3148"/>
<keyword evidence="1" id="KW-0812">Transmembrane</keyword>
<evidence type="ECO:0000313" key="4">
    <source>
        <dbReference type="Proteomes" id="UP000215002"/>
    </source>
</evidence>
<name>A0A223NYV2_9SPHI</name>
<organism evidence="3 4">
    <name type="scientific">Mucilaginibacter xinganensis</name>
    <dbReference type="NCBI Taxonomy" id="1234841"/>
    <lineage>
        <taxon>Bacteria</taxon>
        <taxon>Pseudomonadati</taxon>
        <taxon>Bacteroidota</taxon>
        <taxon>Sphingobacteriia</taxon>
        <taxon>Sphingobacteriales</taxon>
        <taxon>Sphingobacteriaceae</taxon>
        <taxon>Mucilaginibacter</taxon>
    </lineage>
</organism>
<dbReference type="Proteomes" id="UP000215002">
    <property type="component" value="Chromosome"/>
</dbReference>
<reference evidence="3 4" key="1">
    <citation type="submission" date="2017-08" db="EMBL/GenBank/DDBJ databases">
        <title>Complete genome sequence of Mucilaginibacter sp. strain BJC16-A31.</title>
        <authorList>
            <consortium name="Henan University of Science and Technology"/>
            <person name="You X."/>
        </authorList>
    </citation>
    <scope>NUCLEOTIDE SEQUENCE [LARGE SCALE GENOMIC DNA]</scope>
    <source>
        <strain evidence="3 4">BJC16-A31</strain>
    </source>
</reference>
<dbReference type="EMBL" id="CP022743">
    <property type="protein sequence ID" value="ASU35033.1"/>
    <property type="molecule type" value="Genomic_DNA"/>
</dbReference>
<dbReference type="AlphaFoldDB" id="A0A223NYV2"/>
<feature type="transmembrane region" description="Helical" evidence="1">
    <location>
        <begin position="92"/>
        <end position="110"/>
    </location>
</feature>
<feature type="transmembrane region" description="Helical" evidence="1">
    <location>
        <begin position="16"/>
        <end position="37"/>
    </location>
</feature>
<gene>
    <name evidence="3" type="ORF">MuYL_3148</name>
</gene>
<keyword evidence="4" id="KW-1185">Reference proteome</keyword>
<dbReference type="Pfam" id="PF14317">
    <property type="entry name" value="YcxB"/>
    <property type="match status" value="1"/>
</dbReference>
<feature type="domain" description="YcxB-like C-terminal" evidence="2">
    <location>
        <begin position="127"/>
        <end position="185"/>
    </location>
</feature>
<evidence type="ECO:0000256" key="1">
    <source>
        <dbReference type="SAM" id="Phobius"/>
    </source>
</evidence>
<proteinExistence type="predicted"/>
<accession>A0A223NYV2</accession>
<evidence type="ECO:0000313" key="3">
    <source>
        <dbReference type="EMBL" id="ASU35033.1"/>
    </source>
</evidence>
<keyword evidence="1" id="KW-0472">Membrane</keyword>